<dbReference type="EMBL" id="UINC01032667">
    <property type="protein sequence ID" value="SVB20710.1"/>
    <property type="molecule type" value="Genomic_DNA"/>
</dbReference>
<dbReference type="SUPFAM" id="SSF53597">
    <property type="entry name" value="Dihydrofolate reductase-like"/>
    <property type="match status" value="1"/>
</dbReference>
<accession>A0A382C3S7</accession>
<evidence type="ECO:0000259" key="4">
    <source>
        <dbReference type="Pfam" id="PF01872"/>
    </source>
</evidence>
<proteinExistence type="predicted"/>
<protein>
    <recommendedName>
        <fullName evidence="4">Bacterial bifunctional deaminase-reductase C-terminal domain-containing protein</fullName>
    </recommendedName>
</protein>
<gene>
    <name evidence="5" type="ORF">METZ01_LOCUS173564</name>
</gene>
<dbReference type="GO" id="GO:0009231">
    <property type="term" value="P:riboflavin biosynthetic process"/>
    <property type="evidence" value="ECO:0007669"/>
    <property type="project" value="UniProtKB-UniPathway"/>
</dbReference>
<dbReference type="UniPathway" id="UPA00275"/>
<evidence type="ECO:0000256" key="3">
    <source>
        <dbReference type="ARBA" id="ARBA00023002"/>
    </source>
</evidence>
<sequence length="168" mass="18757">VRPKVILNCAASADGKIALSNRQRLKLSNNEDFERVHNLRNKYEAILVGIGTIIEDDPSLTIEPEYMSAHNPIRIVLDTQCRTPPNSKILDGHSETIIAVGEKTKTTSIPNVEMIRCGVKEIDIPRLLKKLSNRGIKSILVEGGETVMWSFLKNGLFDEFNIFISSIV</sequence>
<name>A0A382C3S7_9ZZZZ</name>
<feature type="non-terminal residue" evidence="5">
    <location>
        <position position="168"/>
    </location>
</feature>
<feature type="non-terminal residue" evidence="5">
    <location>
        <position position="1"/>
    </location>
</feature>
<evidence type="ECO:0000313" key="5">
    <source>
        <dbReference type="EMBL" id="SVB20710.1"/>
    </source>
</evidence>
<dbReference type="InterPro" id="IPR024072">
    <property type="entry name" value="DHFR-like_dom_sf"/>
</dbReference>
<dbReference type="PANTHER" id="PTHR38011">
    <property type="entry name" value="DIHYDROFOLATE REDUCTASE FAMILY PROTEIN (AFU_ORTHOLOGUE AFUA_8G06820)"/>
    <property type="match status" value="1"/>
</dbReference>
<dbReference type="Gene3D" id="3.40.430.10">
    <property type="entry name" value="Dihydrofolate Reductase, subunit A"/>
    <property type="match status" value="1"/>
</dbReference>
<organism evidence="5">
    <name type="scientific">marine metagenome</name>
    <dbReference type="NCBI Taxonomy" id="408172"/>
    <lineage>
        <taxon>unclassified sequences</taxon>
        <taxon>metagenomes</taxon>
        <taxon>ecological metagenomes</taxon>
    </lineage>
</organism>
<dbReference type="GO" id="GO:0008703">
    <property type="term" value="F:5-amino-6-(5-phosphoribosylamino)uracil reductase activity"/>
    <property type="evidence" value="ECO:0007669"/>
    <property type="project" value="InterPro"/>
</dbReference>
<keyword evidence="2" id="KW-0521">NADP</keyword>
<comment type="pathway">
    <text evidence="1">Cofactor biosynthesis; riboflavin biosynthesis.</text>
</comment>
<dbReference type="NCBIfam" id="TIGR00227">
    <property type="entry name" value="ribD_Cterm"/>
    <property type="match status" value="1"/>
</dbReference>
<evidence type="ECO:0000256" key="1">
    <source>
        <dbReference type="ARBA" id="ARBA00005104"/>
    </source>
</evidence>
<evidence type="ECO:0000256" key="2">
    <source>
        <dbReference type="ARBA" id="ARBA00022857"/>
    </source>
</evidence>
<dbReference type="InterPro" id="IPR050765">
    <property type="entry name" value="Riboflavin_Biosynth_HTPR"/>
</dbReference>
<dbReference type="InterPro" id="IPR011549">
    <property type="entry name" value="RibD_C"/>
</dbReference>
<reference evidence="5" key="1">
    <citation type="submission" date="2018-05" db="EMBL/GenBank/DDBJ databases">
        <authorList>
            <person name="Lanie J.A."/>
            <person name="Ng W.-L."/>
            <person name="Kazmierczak K.M."/>
            <person name="Andrzejewski T.M."/>
            <person name="Davidsen T.M."/>
            <person name="Wayne K.J."/>
            <person name="Tettelin H."/>
            <person name="Glass J.I."/>
            <person name="Rusch D."/>
            <person name="Podicherti R."/>
            <person name="Tsui H.-C.T."/>
            <person name="Winkler M.E."/>
        </authorList>
    </citation>
    <scope>NUCLEOTIDE SEQUENCE</scope>
</reference>
<dbReference type="PANTHER" id="PTHR38011:SF7">
    <property type="entry name" value="2,5-DIAMINO-6-RIBOSYLAMINO-4(3H)-PYRIMIDINONE 5'-PHOSPHATE REDUCTASE"/>
    <property type="match status" value="1"/>
</dbReference>
<keyword evidence="3" id="KW-0560">Oxidoreductase</keyword>
<dbReference type="GO" id="GO:0050661">
    <property type="term" value="F:NADP binding"/>
    <property type="evidence" value="ECO:0007669"/>
    <property type="project" value="InterPro"/>
</dbReference>
<dbReference type="AlphaFoldDB" id="A0A382C3S7"/>
<feature type="domain" description="Bacterial bifunctional deaminase-reductase C-terminal" evidence="4">
    <location>
        <begin position="3"/>
        <end position="167"/>
    </location>
</feature>
<dbReference type="InterPro" id="IPR002734">
    <property type="entry name" value="RibDG_C"/>
</dbReference>
<dbReference type="Pfam" id="PF01872">
    <property type="entry name" value="RibD_C"/>
    <property type="match status" value="1"/>
</dbReference>